<evidence type="ECO:0000313" key="2">
    <source>
        <dbReference type="Proteomes" id="UP000315995"/>
    </source>
</evidence>
<keyword evidence="2" id="KW-1185">Reference proteome</keyword>
<protein>
    <submittedName>
        <fullName evidence="1">Uncharacterized protein</fullName>
    </submittedName>
</protein>
<organism evidence="1 2">
    <name type="scientific">Persicimonas caeni</name>
    <dbReference type="NCBI Taxonomy" id="2292766"/>
    <lineage>
        <taxon>Bacteria</taxon>
        <taxon>Deltaproteobacteria</taxon>
        <taxon>Bradymonadales</taxon>
        <taxon>Bradymonadaceae</taxon>
        <taxon>Persicimonas</taxon>
    </lineage>
</organism>
<sequence>MPGANYCSRSLALQTINPCGPVFDNRSLTEVRGEHLAVNRGRLMTRDLHKKCTKRGWERAMLLDDSPDLDGIPKAATRLRWDSQVRPEPESFPRTLALYHPLRRLPVASLRLSPLAPTERKNGLFNSGLLVREAADEPLVDFASTAIARRIRRTAGLVDRRGGFLLSLERLVGHLGDQTLNAAAMLQAIVKLVVHAPRRVEGIVAPVPGDSPFLRLLGPLEEAELAPVCHLGQVNARLLRFTDKGVLKDTRTVDLHILHIDVLHLRHTLELLDEFESGDPARRLLDTAIVTRTFLKRHLAQSHTVLAPELQAIVCPNRKNVDEPPPAEE</sequence>
<gene>
    <name evidence="1" type="ORF">FIV42_10375</name>
</gene>
<name>A0A4Y6PTM7_PERCE</name>
<evidence type="ECO:0000313" key="1">
    <source>
        <dbReference type="EMBL" id="QDG51125.1"/>
    </source>
</evidence>
<accession>A0A4Y6PTM7</accession>
<accession>A0A5B8Y8F3</accession>
<dbReference type="Proteomes" id="UP000315995">
    <property type="component" value="Chromosome"/>
</dbReference>
<proteinExistence type="predicted"/>
<dbReference type="RefSeq" id="WP_141197610.1">
    <property type="nucleotide sequence ID" value="NZ_CP041186.1"/>
</dbReference>
<reference evidence="1 2" key="1">
    <citation type="submission" date="2019-06" db="EMBL/GenBank/DDBJ databases">
        <title>Persicimonas caeni gen. nov., sp. nov., a predatory bacterium isolated from solar saltern.</title>
        <authorList>
            <person name="Wang S."/>
        </authorList>
    </citation>
    <scope>NUCLEOTIDE SEQUENCE [LARGE SCALE GENOMIC DNA]</scope>
    <source>
        <strain evidence="1 2">YN101</strain>
    </source>
</reference>
<dbReference type="AlphaFoldDB" id="A0A4Y6PTM7"/>
<dbReference type="EMBL" id="CP041186">
    <property type="protein sequence ID" value="QDG51125.1"/>
    <property type="molecule type" value="Genomic_DNA"/>
</dbReference>